<organism evidence="2">
    <name type="scientific">Anguilla anguilla</name>
    <name type="common">European freshwater eel</name>
    <name type="synonym">Muraena anguilla</name>
    <dbReference type="NCBI Taxonomy" id="7936"/>
    <lineage>
        <taxon>Eukaryota</taxon>
        <taxon>Metazoa</taxon>
        <taxon>Chordata</taxon>
        <taxon>Craniata</taxon>
        <taxon>Vertebrata</taxon>
        <taxon>Euteleostomi</taxon>
        <taxon>Actinopterygii</taxon>
        <taxon>Neopterygii</taxon>
        <taxon>Teleostei</taxon>
        <taxon>Anguilliformes</taxon>
        <taxon>Anguillidae</taxon>
        <taxon>Anguilla</taxon>
    </lineage>
</organism>
<feature type="transmembrane region" description="Helical" evidence="1">
    <location>
        <begin position="12"/>
        <end position="29"/>
    </location>
</feature>
<keyword evidence="1" id="KW-0812">Transmembrane</keyword>
<reference evidence="2" key="2">
    <citation type="journal article" date="2015" name="Fish Shellfish Immunol.">
        <title>Early steps in the European eel (Anguilla anguilla)-Vibrio vulnificus interaction in the gills: Role of the RtxA13 toxin.</title>
        <authorList>
            <person name="Callol A."/>
            <person name="Pajuelo D."/>
            <person name="Ebbesson L."/>
            <person name="Teles M."/>
            <person name="MacKenzie S."/>
            <person name="Amaro C."/>
        </authorList>
    </citation>
    <scope>NUCLEOTIDE SEQUENCE</scope>
</reference>
<dbReference type="EMBL" id="GBXM01071447">
    <property type="protein sequence ID" value="JAH37130.1"/>
    <property type="molecule type" value="Transcribed_RNA"/>
</dbReference>
<keyword evidence="1" id="KW-0472">Membrane</keyword>
<keyword evidence="1" id="KW-1133">Transmembrane helix</keyword>
<evidence type="ECO:0000313" key="2">
    <source>
        <dbReference type="EMBL" id="JAH37130.1"/>
    </source>
</evidence>
<dbReference type="AlphaFoldDB" id="A0A0E9S8X1"/>
<proteinExistence type="predicted"/>
<evidence type="ECO:0000256" key="1">
    <source>
        <dbReference type="SAM" id="Phobius"/>
    </source>
</evidence>
<reference evidence="2" key="1">
    <citation type="submission" date="2014-11" db="EMBL/GenBank/DDBJ databases">
        <authorList>
            <person name="Amaro Gonzalez C."/>
        </authorList>
    </citation>
    <scope>NUCLEOTIDE SEQUENCE</scope>
</reference>
<name>A0A0E9S8X1_ANGAN</name>
<sequence length="30" mass="3598">MTSYCRNFRSGIWFMFASMPIKLIIWALLT</sequence>
<protein>
    <submittedName>
        <fullName evidence="2">Uncharacterized protein</fullName>
    </submittedName>
</protein>
<accession>A0A0E9S8X1</accession>